<dbReference type="KEGG" id="sgra:EX895_004994"/>
<dbReference type="GeneID" id="40727889"/>
<dbReference type="OrthoDB" id="10594725at2759"/>
<accession>A0A4V6YEM1</accession>
<name>A0A4V6YEM1_9BASI</name>
<dbReference type="EMBL" id="SRRM01000018">
    <property type="protein sequence ID" value="TKY86169.1"/>
    <property type="molecule type" value="Genomic_DNA"/>
</dbReference>
<evidence type="ECO:0000256" key="1">
    <source>
        <dbReference type="SAM" id="MobiDB-lite"/>
    </source>
</evidence>
<organism evidence="2 3">
    <name type="scientific">Sporisorium graminicola</name>
    <dbReference type="NCBI Taxonomy" id="280036"/>
    <lineage>
        <taxon>Eukaryota</taxon>
        <taxon>Fungi</taxon>
        <taxon>Dikarya</taxon>
        <taxon>Basidiomycota</taxon>
        <taxon>Ustilaginomycotina</taxon>
        <taxon>Ustilaginomycetes</taxon>
        <taxon>Ustilaginales</taxon>
        <taxon>Ustilaginaceae</taxon>
        <taxon>Sporisorium</taxon>
    </lineage>
</organism>
<protein>
    <submittedName>
        <fullName evidence="2">Uncharacterized protein</fullName>
    </submittedName>
</protein>
<evidence type="ECO:0000313" key="2">
    <source>
        <dbReference type="EMBL" id="TKY86169.1"/>
    </source>
</evidence>
<gene>
    <name evidence="2" type="ORF">EX895_004994</name>
</gene>
<keyword evidence="3" id="KW-1185">Reference proteome</keyword>
<feature type="compositionally biased region" description="Polar residues" evidence="1">
    <location>
        <begin position="58"/>
        <end position="68"/>
    </location>
</feature>
<sequence length="271" mass="30738">MSSHYQPLVQPTLDWADHSPSSSGNSALDMTILDSLMQDLSHYRPILSEPASADLPATPSTEPLTAQSDRPEAKKRSKIWTEEEKRAWIKRRISFKSFGGPEYLRKSEWVFPDEPWLKLMSPIIWENQKARDLINSQIFDGKLRFIDLKALPGMGATIRRKTAAMHPSQRLPFVRIPAETLGLTGKVSGPYRVHISDHGYEGKTKGTKVKGTALEGKAYLGFFGLPENQPQHKVSMFFFGMGFLPDSEKEHVDRFLQQKELEETLRQGVSR</sequence>
<feature type="compositionally biased region" description="Basic and acidic residues" evidence="1">
    <location>
        <begin position="69"/>
        <end position="78"/>
    </location>
</feature>
<feature type="region of interest" description="Disordered" evidence="1">
    <location>
        <begin position="50"/>
        <end position="78"/>
    </location>
</feature>
<dbReference type="AlphaFoldDB" id="A0A4V6YEM1"/>
<dbReference type="Proteomes" id="UP000306050">
    <property type="component" value="Chromosome SGRAM_5"/>
</dbReference>
<evidence type="ECO:0000313" key="3">
    <source>
        <dbReference type="Proteomes" id="UP000306050"/>
    </source>
</evidence>
<reference evidence="2 3" key="1">
    <citation type="submission" date="2019-05" db="EMBL/GenBank/DDBJ databases">
        <title>Sporisorium graminicola CBS 10092 draft sequencing and annotation.</title>
        <authorList>
            <person name="Solano-Gonzalez S."/>
            <person name="Caddick M.X."/>
            <person name="Darby A."/>
        </authorList>
    </citation>
    <scope>NUCLEOTIDE SEQUENCE [LARGE SCALE GENOMIC DNA]</scope>
    <source>
        <strain evidence="2 3">CBS 10092</strain>
    </source>
</reference>
<proteinExistence type="predicted"/>
<dbReference type="RefSeq" id="XP_029738154.1">
    <property type="nucleotide sequence ID" value="XM_029885588.1"/>
</dbReference>
<comment type="caution">
    <text evidence="2">The sequence shown here is derived from an EMBL/GenBank/DDBJ whole genome shotgun (WGS) entry which is preliminary data.</text>
</comment>